<evidence type="ECO:0000256" key="1">
    <source>
        <dbReference type="ARBA" id="ARBA00004651"/>
    </source>
</evidence>
<dbReference type="InterPro" id="IPR039421">
    <property type="entry name" value="Type_1_exporter"/>
</dbReference>
<sequence length="582" mass="64332">MNEKNKIPVIPRLWAYAKPYGIFLFLGLVCAVISIALALWMPVLIGRGVDYIVGPGQVDFSGIMRYVVILGVNIGVTVIFQYLMSLCTNQITYKTIQDIRKEAFEKFNTVPLKYIDSHSHGDLMSRFVNDIELISNGLLQGLTQLFTGVVTILGTLGFMLSINLRITVVVVLVTPLSIFVAGIIARLSYNKFREQSVVRGDLSGFVEEMVGNQKVVTAFSHEAAAKQEFEAINQRLYRCGVRAQFYSSLTNPSTRFVNAMVYAAVGITGALSAIRGGLSVGQLSSFLAYANQYTKPFNEVTGVLTEIQTAFASARRVFALLDEPPEPSDAALPALPLAEGAVRAEHVDFSYQPDTRLIRDLNINAEPGQRIALVGPTGCGKTTIINLLMRFYDVNRGTIAVDGHPVKGVTRSSLREQYGMVLQDTWLFSGTIRENIAYGRPDASDDEIVEAARKAYADSFIRQLEKGYDTQIAEGGENLSQGQRQLLCIARVMLTRPPMLILDEATSSIDTRTEIRIQNAFNDMMRGRTSFVVAHRLSTIREADIILVMNQGRIVEQGNHASLLAQNGFYTKLYNSQFEGSE</sequence>
<feature type="transmembrane region" description="Helical" evidence="8">
    <location>
        <begin position="142"/>
        <end position="162"/>
    </location>
</feature>
<dbReference type="InterPro" id="IPR011527">
    <property type="entry name" value="ABC1_TM_dom"/>
</dbReference>
<protein>
    <submittedName>
        <fullName evidence="11">ABC transporter ATP-binding protein</fullName>
    </submittedName>
</protein>
<evidence type="ECO:0000256" key="7">
    <source>
        <dbReference type="ARBA" id="ARBA00023136"/>
    </source>
</evidence>
<evidence type="ECO:0000256" key="4">
    <source>
        <dbReference type="ARBA" id="ARBA00022741"/>
    </source>
</evidence>
<dbReference type="GO" id="GO:0016887">
    <property type="term" value="F:ATP hydrolysis activity"/>
    <property type="evidence" value="ECO:0007669"/>
    <property type="project" value="InterPro"/>
</dbReference>
<dbReference type="InterPro" id="IPR036640">
    <property type="entry name" value="ABC1_TM_sf"/>
</dbReference>
<dbReference type="InterPro" id="IPR003593">
    <property type="entry name" value="AAA+_ATPase"/>
</dbReference>
<dbReference type="PANTHER" id="PTHR43394">
    <property type="entry name" value="ATP-DEPENDENT PERMEASE MDL1, MITOCHONDRIAL"/>
    <property type="match status" value="1"/>
</dbReference>
<keyword evidence="3 8" id="KW-0812">Transmembrane</keyword>
<comment type="subcellular location">
    <subcellularLocation>
        <location evidence="1">Cell membrane</location>
        <topology evidence="1">Multi-pass membrane protein</topology>
    </subcellularLocation>
</comment>
<feature type="domain" description="ABC transporter" evidence="9">
    <location>
        <begin position="342"/>
        <end position="576"/>
    </location>
</feature>
<keyword evidence="4" id="KW-0547">Nucleotide-binding</keyword>
<dbReference type="FunFam" id="3.40.50.300:FF:000287">
    <property type="entry name" value="Multidrug ABC transporter ATP-binding protein"/>
    <property type="match status" value="1"/>
</dbReference>
<keyword evidence="5 11" id="KW-0067">ATP-binding</keyword>
<dbReference type="CDD" id="cd18547">
    <property type="entry name" value="ABC_6TM_Tm288_like"/>
    <property type="match status" value="1"/>
</dbReference>
<dbReference type="AlphaFoldDB" id="A0A2A5T8S1"/>
<dbReference type="Gene3D" id="1.20.1560.10">
    <property type="entry name" value="ABC transporter type 1, transmembrane domain"/>
    <property type="match status" value="1"/>
</dbReference>
<dbReference type="SMART" id="SM00382">
    <property type="entry name" value="AAA"/>
    <property type="match status" value="1"/>
</dbReference>
<evidence type="ECO:0000259" key="10">
    <source>
        <dbReference type="PROSITE" id="PS50929"/>
    </source>
</evidence>
<name>A0A2A5T8S1_EUBML</name>
<dbReference type="Pfam" id="PF00664">
    <property type="entry name" value="ABC_membrane"/>
    <property type="match status" value="1"/>
</dbReference>
<dbReference type="Pfam" id="PF00005">
    <property type="entry name" value="ABC_tran"/>
    <property type="match status" value="1"/>
</dbReference>
<feature type="transmembrane region" description="Helical" evidence="8">
    <location>
        <begin position="63"/>
        <end position="84"/>
    </location>
</feature>
<dbReference type="EMBL" id="CP029487">
    <property type="protein sequence ID" value="QCT70887.1"/>
    <property type="molecule type" value="Genomic_DNA"/>
</dbReference>
<feature type="domain" description="ABC transmembrane type-1" evidence="10">
    <location>
        <begin position="25"/>
        <end position="309"/>
    </location>
</feature>
<gene>
    <name evidence="11" type="ORF">CPZ25_005945</name>
</gene>
<reference evidence="11 12" key="1">
    <citation type="submission" date="2018-05" db="EMBL/GenBank/DDBJ databases">
        <title>Genome comparison of Eubacterium sp.</title>
        <authorList>
            <person name="Feng Y."/>
            <person name="Sanchez-Andrea I."/>
            <person name="Stams A.J.M."/>
            <person name="De Vos W.M."/>
        </authorList>
    </citation>
    <scope>NUCLEOTIDE SEQUENCE [LARGE SCALE GENOMIC DNA]</scope>
    <source>
        <strain evidence="11 12">YI</strain>
    </source>
</reference>
<dbReference type="InterPro" id="IPR027417">
    <property type="entry name" value="P-loop_NTPase"/>
</dbReference>
<dbReference type="InterPro" id="IPR017871">
    <property type="entry name" value="ABC_transporter-like_CS"/>
</dbReference>
<organism evidence="11 12">
    <name type="scientific">Eubacterium maltosivorans</name>
    <dbReference type="NCBI Taxonomy" id="2041044"/>
    <lineage>
        <taxon>Bacteria</taxon>
        <taxon>Bacillati</taxon>
        <taxon>Bacillota</taxon>
        <taxon>Clostridia</taxon>
        <taxon>Eubacteriales</taxon>
        <taxon>Eubacteriaceae</taxon>
        <taxon>Eubacterium</taxon>
    </lineage>
</organism>
<dbReference type="SUPFAM" id="SSF90123">
    <property type="entry name" value="ABC transporter transmembrane region"/>
    <property type="match status" value="1"/>
</dbReference>
<dbReference type="RefSeq" id="WP_096920811.1">
    <property type="nucleotide sequence ID" value="NZ_CP029487.1"/>
</dbReference>
<evidence type="ECO:0000313" key="11">
    <source>
        <dbReference type="EMBL" id="QCT70887.1"/>
    </source>
</evidence>
<dbReference type="CDD" id="cd03254">
    <property type="entry name" value="ABCC_Glucan_exporter_like"/>
    <property type="match status" value="1"/>
</dbReference>
<dbReference type="PANTHER" id="PTHR43394:SF1">
    <property type="entry name" value="ATP-BINDING CASSETTE SUB-FAMILY B MEMBER 10, MITOCHONDRIAL"/>
    <property type="match status" value="1"/>
</dbReference>
<dbReference type="PROSITE" id="PS50893">
    <property type="entry name" value="ABC_TRANSPORTER_2"/>
    <property type="match status" value="1"/>
</dbReference>
<dbReference type="GO" id="GO:0015421">
    <property type="term" value="F:ABC-type oligopeptide transporter activity"/>
    <property type="evidence" value="ECO:0007669"/>
    <property type="project" value="TreeGrafter"/>
</dbReference>
<accession>A0A2A5T8S1</accession>
<dbReference type="SUPFAM" id="SSF52540">
    <property type="entry name" value="P-loop containing nucleoside triphosphate hydrolases"/>
    <property type="match status" value="1"/>
</dbReference>
<dbReference type="InterPro" id="IPR003439">
    <property type="entry name" value="ABC_transporter-like_ATP-bd"/>
</dbReference>
<keyword evidence="12" id="KW-1185">Reference proteome</keyword>
<dbReference type="PROSITE" id="PS50929">
    <property type="entry name" value="ABC_TM1F"/>
    <property type="match status" value="1"/>
</dbReference>
<evidence type="ECO:0000256" key="2">
    <source>
        <dbReference type="ARBA" id="ARBA00022448"/>
    </source>
</evidence>
<dbReference type="Gene3D" id="3.40.50.300">
    <property type="entry name" value="P-loop containing nucleotide triphosphate hydrolases"/>
    <property type="match status" value="1"/>
</dbReference>
<proteinExistence type="predicted"/>
<dbReference type="Proteomes" id="UP000218387">
    <property type="component" value="Chromosome"/>
</dbReference>
<dbReference type="GO" id="GO:0005524">
    <property type="term" value="F:ATP binding"/>
    <property type="evidence" value="ECO:0007669"/>
    <property type="project" value="UniProtKB-KW"/>
</dbReference>
<keyword evidence="7 8" id="KW-0472">Membrane</keyword>
<evidence type="ECO:0000256" key="8">
    <source>
        <dbReference type="SAM" id="Phobius"/>
    </source>
</evidence>
<evidence type="ECO:0000256" key="3">
    <source>
        <dbReference type="ARBA" id="ARBA00022692"/>
    </source>
</evidence>
<dbReference type="GO" id="GO:0005886">
    <property type="term" value="C:plasma membrane"/>
    <property type="evidence" value="ECO:0007669"/>
    <property type="project" value="UniProtKB-SubCell"/>
</dbReference>
<evidence type="ECO:0000313" key="12">
    <source>
        <dbReference type="Proteomes" id="UP000218387"/>
    </source>
</evidence>
<keyword evidence="2" id="KW-0813">Transport</keyword>
<dbReference type="PROSITE" id="PS00211">
    <property type="entry name" value="ABC_TRANSPORTER_1"/>
    <property type="match status" value="1"/>
</dbReference>
<evidence type="ECO:0000256" key="5">
    <source>
        <dbReference type="ARBA" id="ARBA00022840"/>
    </source>
</evidence>
<evidence type="ECO:0000256" key="6">
    <source>
        <dbReference type="ARBA" id="ARBA00022989"/>
    </source>
</evidence>
<dbReference type="KEGG" id="emt:CPZ25_005945"/>
<keyword evidence="6 8" id="KW-1133">Transmembrane helix</keyword>
<feature type="transmembrane region" description="Helical" evidence="8">
    <location>
        <begin position="168"/>
        <end position="189"/>
    </location>
</feature>
<evidence type="ECO:0000259" key="9">
    <source>
        <dbReference type="PROSITE" id="PS50893"/>
    </source>
</evidence>
<feature type="transmembrane region" description="Helical" evidence="8">
    <location>
        <begin position="20"/>
        <end position="43"/>
    </location>
</feature>